<accession>A0A0F9VLB6</accession>
<evidence type="ECO:0000256" key="2">
    <source>
        <dbReference type="SAM" id="MobiDB-lite"/>
    </source>
</evidence>
<proteinExistence type="predicted"/>
<evidence type="ECO:0000256" key="1">
    <source>
        <dbReference type="ARBA" id="ARBA00022729"/>
    </source>
</evidence>
<reference evidence="4" key="1">
    <citation type="journal article" date="2015" name="Nature">
        <title>Complex archaea that bridge the gap between prokaryotes and eukaryotes.</title>
        <authorList>
            <person name="Spang A."/>
            <person name="Saw J.H."/>
            <person name="Jorgensen S.L."/>
            <person name="Zaremba-Niedzwiedzka K."/>
            <person name="Martijn J."/>
            <person name="Lind A.E."/>
            <person name="van Eijk R."/>
            <person name="Schleper C."/>
            <person name="Guy L."/>
            <person name="Ettema T.J."/>
        </authorList>
    </citation>
    <scope>NUCLEOTIDE SEQUENCE</scope>
</reference>
<keyword evidence="1" id="KW-0732">Signal</keyword>
<dbReference type="EMBL" id="LAZR01000017">
    <property type="protein sequence ID" value="KKO05906.1"/>
    <property type="molecule type" value="Genomic_DNA"/>
</dbReference>
<evidence type="ECO:0000313" key="4">
    <source>
        <dbReference type="EMBL" id="KKO05906.1"/>
    </source>
</evidence>
<dbReference type="InterPro" id="IPR032812">
    <property type="entry name" value="SbsA_Ig"/>
</dbReference>
<evidence type="ECO:0000259" key="3">
    <source>
        <dbReference type="Pfam" id="PF13205"/>
    </source>
</evidence>
<name>A0A0F9VLB6_9ZZZZ</name>
<organism evidence="4">
    <name type="scientific">marine sediment metagenome</name>
    <dbReference type="NCBI Taxonomy" id="412755"/>
    <lineage>
        <taxon>unclassified sequences</taxon>
        <taxon>metagenomes</taxon>
        <taxon>ecological metagenomes</taxon>
    </lineage>
</organism>
<sequence>MSRKILGFIFVFIIVLVSYQCAQRGTPTGGPKDITPPELTKAEPPNLTTNFKGQKIRLYFNELVKLKDIQKQLIISPPLKNSPVLSPMGNANKYVEITIKDTLEPNTTYTFNFGQGIVDNNEENPNSFFTYVFSTGDYIDSLELTGVVKDAFNKKADDFVSVMLYKIDTSYTDSTVYKKPPNYITNTLDSVVIFKLKNLKEGKYALFGIKDASSNNKFDQKTDKIGFVKDTINLPTDSIYLLNLFKEIPDYSVAVPSMEASNKISFGYYGVGTDIKIESITEIPDSVKTKITKEREKDTINFWFTPYEMDSLLFTITNEALKIKDTFKVKNRKVAFDSLKLTMSQKGNIEMNKPINLLSNTPLISFDSTKIKLMDKDSVEIAYSLKLDTIENLLNFNFKIDPDQSYRMELIPGAVTDFFETTNDSVAYSFKTKSIADYGNLTLNLNGKTIAYPIIVQLTNEKGDLQREIYATEPQQYAFDNLNPGKYQARVIFDNNENGKWDTGSFLEKRQPEKISYYPTLIELRANWEKIETFNLID</sequence>
<dbReference type="AlphaFoldDB" id="A0A0F9VLB6"/>
<feature type="domain" description="SbsA Ig-like" evidence="3">
    <location>
        <begin position="33"/>
        <end position="135"/>
    </location>
</feature>
<protein>
    <recommendedName>
        <fullName evidence="3">SbsA Ig-like domain-containing protein</fullName>
    </recommendedName>
</protein>
<feature type="region of interest" description="Disordered" evidence="2">
    <location>
        <begin position="25"/>
        <end position="45"/>
    </location>
</feature>
<dbReference type="Pfam" id="PF13205">
    <property type="entry name" value="Big_5"/>
    <property type="match status" value="1"/>
</dbReference>
<gene>
    <name evidence="4" type="ORF">LCGC14_0069180</name>
</gene>
<comment type="caution">
    <text evidence="4">The sequence shown here is derived from an EMBL/GenBank/DDBJ whole genome shotgun (WGS) entry which is preliminary data.</text>
</comment>